<keyword evidence="14" id="KW-0067">ATP-binding</keyword>
<name>A0ABS8ZK05_9PSEU</name>
<dbReference type="InterPro" id="IPR036890">
    <property type="entry name" value="HATPase_C_sf"/>
</dbReference>
<dbReference type="Gene3D" id="6.10.340.10">
    <property type="match status" value="1"/>
</dbReference>
<evidence type="ECO:0000256" key="9">
    <source>
        <dbReference type="ARBA" id="ARBA00023012"/>
    </source>
</evidence>
<evidence type="ECO:0000256" key="11">
    <source>
        <dbReference type="SAM" id="SignalP"/>
    </source>
</evidence>
<evidence type="ECO:0000256" key="6">
    <source>
        <dbReference type="ARBA" id="ARBA00022692"/>
    </source>
</evidence>
<dbReference type="PROSITE" id="PS50885">
    <property type="entry name" value="HAMP"/>
    <property type="match status" value="1"/>
</dbReference>
<dbReference type="GO" id="GO:0005524">
    <property type="term" value="F:ATP binding"/>
    <property type="evidence" value="ECO:0007669"/>
    <property type="project" value="UniProtKB-KW"/>
</dbReference>
<keyword evidence="15" id="KW-1185">Reference proteome</keyword>
<evidence type="ECO:0000256" key="4">
    <source>
        <dbReference type="ARBA" id="ARBA00022553"/>
    </source>
</evidence>
<feature type="chain" id="PRO_5047253219" description="histidine kinase" evidence="11">
    <location>
        <begin position="33"/>
        <end position="598"/>
    </location>
</feature>
<evidence type="ECO:0000259" key="13">
    <source>
        <dbReference type="PROSITE" id="PS50885"/>
    </source>
</evidence>
<organism evidence="14 15">
    <name type="scientific">Kibdelosporangium philippinense</name>
    <dbReference type="NCBI Taxonomy" id="211113"/>
    <lineage>
        <taxon>Bacteria</taxon>
        <taxon>Bacillati</taxon>
        <taxon>Actinomycetota</taxon>
        <taxon>Actinomycetes</taxon>
        <taxon>Pseudonocardiales</taxon>
        <taxon>Pseudonocardiaceae</taxon>
        <taxon>Kibdelosporangium</taxon>
    </lineage>
</organism>
<dbReference type="InterPro" id="IPR050736">
    <property type="entry name" value="Sensor_HK_Regulatory"/>
</dbReference>
<dbReference type="EMBL" id="JAJVCN010000002">
    <property type="protein sequence ID" value="MCE7006798.1"/>
    <property type="molecule type" value="Genomic_DNA"/>
</dbReference>
<dbReference type="CDD" id="cd00082">
    <property type="entry name" value="HisKA"/>
    <property type="match status" value="1"/>
</dbReference>
<dbReference type="SUPFAM" id="SSF55874">
    <property type="entry name" value="ATPase domain of HSP90 chaperone/DNA topoisomerase II/histidine kinase"/>
    <property type="match status" value="1"/>
</dbReference>
<evidence type="ECO:0000256" key="5">
    <source>
        <dbReference type="ARBA" id="ARBA00022679"/>
    </source>
</evidence>
<dbReference type="RefSeq" id="WP_233728230.1">
    <property type="nucleotide sequence ID" value="NZ_JAJVCN010000002.1"/>
</dbReference>
<evidence type="ECO:0000313" key="14">
    <source>
        <dbReference type="EMBL" id="MCE7006798.1"/>
    </source>
</evidence>
<feature type="domain" description="HAMP" evidence="13">
    <location>
        <begin position="320"/>
        <end position="372"/>
    </location>
</feature>
<keyword evidence="8 10" id="KW-1133">Transmembrane helix</keyword>
<dbReference type="Pfam" id="PF00672">
    <property type="entry name" value="HAMP"/>
    <property type="match status" value="1"/>
</dbReference>
<dbReference type="Proteomes" id="UP001521150">
    <property type="component" value="Unassembled WGS sequence"/>
</dbReference>
<dbReference type="PRINTS" id="PR00344">
    <property type="entry name" value="BCTRLSENSOR"/>
</dbReference>
<feature type="transmembrane region" description="Helical" evidence="10">
    <location>
        <begin position="298"/>
        <end position="320"/>
    </location>
</feature>
<dbReference type="InterPro" id="IPR003661">
    <property type="entry name" value="HisK_dim/P_dom"/>
</dbReference>
<dbReference type="CDD" id="cd06225">
    <property type="entry name" value="HAMP"/>
    <property type="match status" value="1"/>
</dbReference>
<dbReference type="InterPro" id="IPR005467">
    <property type="entry name" value="His_kinase_dom"/>
</dbReference>
<sequence>MAVRRKRSLLVRLLVVSIVVALCSIAATAWLAAQTTTVAIKQAQGQALADDAKIYDTLLGYAATHKDWTAVEPVVRQLSEQTGRNISLATSDRRLIIGTDPLPEKPSAVIDPLSVDSALATGQTADRIDRRAVGPLLLTPDERGRLKGAAEIVLACVQTRAGSGSIEELPSGRSIVHGPDNATASVLSCSTGNDLTTPMPTERTALTQLESLTNACLDTKDQGHVALKFDQNGNFVQGPLPSQSSAPASMDRNQVVSDCIATARGAQLKPYVAPVALLFVNTPSQASTGLDLSAASRWRIIGVAALVLLVTVLASVFAGARLVRPLRALTGAARRMKEGDDTARVKVSGSDEIAELATAFNEMADSRERLESQRKAMVSDIAHELRTPLSNIRGWLEAAQDGVTQPDQALVSSLMEEALLLQHIVDDLQDLAIADAGRLRLHKEHVHLAELLGQVVAANQPRANGVHLSLAVHGDPELDADPVRLRQAVGNLVTNALRHTAPGGSVTVNGRVESGWVVIDVVDTGTGISAEDLPKVFDRFWRAEKSRNRQSGGSGLGLAIVRQLAEAHGGTATAASELGRGSTFRLRIPQHYQLTTLP</sequence>
<proteinExistence type="predicted"/>
<evidence type="ECO:0000259" key="12">
    <source>
        <dbReference type="PROSITE" id="PS50109"/>
    </source>
</evidence>
<protein>
    <recommendedName>
        <fullName evidence="3">histidine kinase</fullName>
        <ecNumber evidence="3">2.7.13.3</ecNumber>
    </recommendedName>
</protein>
<accession>A0ABS8ZK05</accession>
<evidence type="ECO:0000256" key="8">
    <source>
        <dbReference type="ARBA" id="ARBA00022989"/>
    </source>
</evidence>
<dbReference type="PANTHER" id="PTHR43711">
    <property type="entry name" value="TWO-COMPONENT HISTIDINE KINASE"/>
    <property type="match status" value="1"/>
</dbReference>
<dbReference type="CDD" id="cd00075">
    <property type="entry name" value="HATPase"/>
    <property type="match status" value="1"/>
</dbReference>
<dbReference type="InterPro" id="IPR003594">
    <property type="entry name" value="HATPase_dom"/>
</dbReference>
<dbReference type="Pfam" id="PF02518">
    <property type="entry name" value="HATPase_c"/>
    <property type="match status" value="1"/>
</dbReference>
<keyword evidence="9" id="KW-0902">Two-component regulatory system</keyword>
<dbReference type="InterPro" id="IPR036097">
    <property type="entry name" value="HisK_dim/P_sf"/>
</dbReference>
<feature type="signal peptide" evidence="11">
    <location>
        <begin position="1"/>
        <end position="32"/>
    </location>
</feature>
<evidence type="ECO:0000256" key="7">
    <source>
        <dbReference type="ARBA" id="ARBA00022777"/>
    </source>
</evidence>
<gene>
    <name evidence="14" type="ORF">LWC34_28810</name>
</gene>
<keyword evidence="10" id="KW-0472">Membrane</keyword>
<feature type="domain" description="Histidine kinase" evidence="12">
    <location>
        <begin position="380"/>
        <end position="592"/>
    </location>
</feature>
<keyword evidence="14" id="KW-0547">Nucleotide-binding</keyword>
<keyword evidence="4" id="KW-0597">Phosphoprotein</keyword>
<evidence type="ECO:0000256" key="1">
    <source>
        <dbReference type="ARBA" id="ARBA00000085"/>
    </source>
</evidence>
<dbReference type="SMART" id="SM00388">
    <property type="entry name" value="HisKA"/>
    <property type="match status" value="1"/>
</dbReference>
<dbReference type="SUPFAM" id="SSF47384">
    <property type="entry name" value="Homodimeric domain of signal transducing histidine kinase"/>
    <property type="match status" value="1"/>
</dbReference>
<dbReference type="Pfam" id="PF00512">
    <property type="entry name" value="HisKA"/>
    <property type="match status" value="1"/>
</dbReference>
<comment type="caution">
    <text evidence="14">The sequence shown here is derived from an EMBL/GenBank/DDBJ whole genome shotgun (WGS) entry which is preliminary data.</text>
</comment>
<keyword evidence="5" id="KW-0808">Transferase</keyword>
<comment type="subcellular location">
    <subcellularLocation>
        <location evidence="2">Cell membrane</location>
    </subcellularLocation>
</comment>
<comment type="catalytic activity">
    <reaction evidence="1">
        <text>ATP + protein L-histidine = ADP + protein N-phospho-L-histidine.</text>
        <dbReference type="EC" id="2.7.13.3"/>
    </reaction>
</comment>
<dbReference type="Gene3D" id="1.10.287.130">
    <property type="match status" value="1"/>
</dbReference>
<keyword evidence="6 10" id="KW-0812">Transmembrane</keyword>
<evidence type="ECO:0000313" key="15">
    <source>
        <dbReference type="Proteomes" id="UP001521150"/>
    </source>
</evidence>
<dbReference type="SUPFAM" id="SSF158472">
    <property type="entry name" value="HAMP domain-like"/>
    <property type="match status" value="1"/>
</dbReference>
<dbReference type="EC" id="2.7.13.3" evidence="3"/>
<dbReference type="SMART" id="SM00387">
    <property type="entry name" value="HATPase_c"/>
    <property type="match status" value="1"/>
</dbReference>
<keyword evidence="7" id="KW-0418">Kinase</keyword>
<evidence type="ECO:0000256" key="3">
    <source>
        <dbReference type="ARBA" id="ARBA00012438"/>
    </source>
</evidence>
<keyword evidence="11" id="KW-0732">Signal</keyword>
<evidence type="ECO:0000256" key="2">
    <source>
        <dbReference type="ARBA" id="ARBA00004236"/>
    </source>
</evidence>
<dbReference type="InterPro" id="IPR003660">
    <property type="entry name" value="HAMP_dom"/>
</dbReference>
<dbReference type="PROSITE" id="PS50109">
    <property type="entry name" value="HIS_KIN"/>
    <property type="match status" value="1"/>
</dbReference>
<evidence type="ECO:0000256" key="10">
    <source>
        <dbReference type="SAM" id="Phobius"/>
    </source>
</evidence>
<reference evidence="14 15" key="1">
    <citation type="submission" date="2021-12" db="EMBL/GenBank/DDBJ databases">
        <title>Genome sequence of Kibdelosporangium philippinense ATCC 49844.</title>
        <authorList>
            <person name="Fedorov E.A."/>
            <person name="Omeragic M."/>
            <person name="Shalygina K.F."/>
            <person name="Maclea K.S."/>
        </authorList>
    </citation>
    <scope>NUCLEOTIDE SEQUENCE [LARGE SCALE GENOMIC DNA]</scope>
    <source>
        <strain evidence="14 15">ATCC 49844</strain>
    </source>
</reference>
<dbReference type="SMART" id="SM00304">
    <property type="entry name" value="HAMP"/>
    <property type="match status" value="1"/>
</dbReference>
<dbReference type="InterPro" id="IPR004358">
    <property type="entry name" value="Sig_transdc_His_kin-like_C"/>
</dbReference>
<dbReference type="PANTHER" id="PTHR43711:SF1">
    <property type="entry name" value="HISTIDINE KINASE 1"/>
    <property type="match status" value="1"/>
</dbReference>
<dbReference type="Gene3D" id="3.30.565.10">
    <property type="entry name" value="Histidine kinase-like ATPase, C-terminal domain"/>
    <property type="match status" value="1"/>
</dbReference>